<dbReference type="Proteomes" id="UP000280066">
    <property type="component" value="Unassembled WGS sequence"/>
</dbReference>
<sequence>METKLLAASRIHEFTDVERNVSPTYFEPRIIRAQEKYLVPVLGPLYELVCDAYRAEQQPQPVPMPDRLDELHTALEPMLGQWVYFQSLPFLNLRTTNSGLVDSGQPLSPGAYNELKKTIQTEAEDRTGDLKKWIEARRTTYPEAPPYTPIRRRSGGIVL</sequence>
<accession>A0A428JLY6</accession>
<evidence type="ECO:0000313" key="2">
    <source>
        <dbReference type="Proteomes" id="UP000280066"/>
    </source>
</evidence>
<dbReference type="AlphaFoldDB" id="A0A428JLY6"/>
<gene>
    <name evidence="1" type="ORF">EI290_09665</name>
</gene>
<name>A0A428JLY6_9BACT</name>
<dbReference type="InterPro" id="IPR046558">
    <property type="entry name" value="DUF6712"/>
</dbReference>
<dbReference type="EMBL" id="RWIS01000005">
    <property type="protein sequence ID" value="RSK33963.1"/>
    <property type="molecule type" value="Genomic_DNA"/>
</dbReference>
<proteinExistence type="predicted"/>
<organism evidence="1 2">
    <name type="scientific">Hymenobacter metallilatus</name>
    <dbReference type="NCBI Taxonomy" id="2493666"/>
    <lineage>
        <taxon>Bacteria</taxon>
        <taxon>Pseudomonadati</taxon>
        <taxon>Bacteroidota</taxon>
        <taxon>Cytophagia</taxon>
        <taxon>Cytophagales</taxon>
        <taxon>Hymenobacteraceae</taxon>
        <taxon>Hymenobacter</taxon>
    </lineage>
</organism>
<reference evidence="1 2" key="1">
    <citation type="submission" date="2018-12" db="EMBL/GenBank/DDBJ databases">
        <authorList>
            <person name="Feng G."/>
            <person name="Zhu H."/>
        </authorList>
    </citation>
    <scope>NUCLEOTIDE SEQUENCE [LARGE SCALE GENOMIC DNA]</scope>
    <source>
        <strain evidence="1 2">9PBR-2</strain>
    </source>
</reference>
<evidence type="ECO:0000313" key="1">
    <source>
        <dbReference type="EMBL" id="RSK33963.1"/>
    </source>
</evidence>
<dbReference type="OrthoDB" id="9863958at2"/>
<comment type="caution">
    <text evidence="1">The sequence shown here is derived from an EMBL/GenBank/DDBJ whole genome shotgun (WGS) entry which is preliminary data.</text>
</comment>
<dbReference type="RefSeq" id="WP_125429133.1">
    <property type="nucleotide sequence ID" value="NZ_RWIS01000005.1"/>
</dbReference>
<dbReference type="Pfam" id="PF20459">
    <property type="entry name" value="DUF6712"/>
    <property type="match status" value="1"/>
</dbReference>
<protein>
    <submittedName>
        <fullName evidence="1">Uncharacterized protein</fullName>
    </submittedName>
</protein>
<keyword evidence="2" id="KW-1185">Reference proteome</keyword>